<dbReference type="Proteomes" id="UP000270697">
    <property type="component" value="Unassembled WGS sequence"/>
</dbReference>
<protein>
    <submittedName>
        <fullName evidence="3">Energy-coupling factor transport system substrate-specific component</fullName>
    </submittedName>
</protein>
<proteinExistence type="predicted"/>
<keyword evidence="1" id="KW-0812">Transmembrane</keyword>
<feature type="transmembrane region" description="Helical" evidence="1">
    <location>
        <begin position="123"/>
        <end position="141"/>
    </location>
</feature>
<reference evidence="2 5" key="2">
    <citation type="submission" date="2018-10" db="EMBL/GenBank/DDBJ databases">
        <title>Sequencing the genomes of 1000 actinobacteria strains.</title>
        <authorList>
            <person name="Klenk H.-P."/>
        </authorList>
    </citation>
    <scope>NUCLEOTIDE SEQUENCE [LARGE SCALE GENOMIC DNA]</scope>
    <source>
        <strain evidence="2 5">DSM 45119</strain>
    </source>
</reference>
<evidence type="ECO:0000313" key="3">
    <source>
        <dbReference type="EMBL" id="SFM82762.1"/>
    </source>
</evidence>
<dbReference type="Pfam" id="PF09819">
    <property type="entry name" value="ABC_cobalt"/>
    <property type="match status" value="1"/>
</dbReference>
<feature type="transmembrane region" description="Helical" evidence="1">
    <location>
        <begin position="12"/>
        <end position="31"/>
    </location>
</feature>
<dbReference type="EMBL" id="RBXX01000002">
    <property type="protein sequence ID" value="RKT88634.1"/>
    <property type="molecule type" value="Genomic_DNA"/>
</dbReference>
<dbReference type="EMBL" id="FOUP01000001">
    <property type="protein sequence ID" value="SFM82762.1"/>
    <property type="molecule type" value="Genomic_DNA"/>
</dbReference>
<feature type="transmembrane region" description="Helical" evidence="1">
    <location>
        <begin position="153"/>
        <end position="175"/>
    </location>
</feature>
<dbReference type="RefSeq" id="WP_211841366.1">
    <property type="nucleotide sequence ID" value="NZ_FOUP01000001.1"/>
</dbReference>
<reference evidence="3 4" key="1">
    <citation type="submission" date="2016-10" db="EMBL/GenBank/DDBJ databases">
        <authorList>
            <person name="de Groot N.N."/>
        </authorList>
    </citation>
    <scope>NUCLEOTIDE SEQUENCE [LARGE SCALE GENOMIC DNA]</scope>
    <source>
        <strain evidence="3 4">CPCC 201259</strain>
    </source>
</reference>
<keyword evidence="1" id="KW-1133">Transmembrane helix</keyword>
<dbReference type="Proteomes" id="UP000199398">
    <property type="component" value="Unassembled WGS sequence"/>
</dbReference>
<evidence type="ECO:0000313" key="4">
    <source>
        <dbReference type="Proteomes" id="UP000199398"/>
    </source>
</evidence>
<name>A0A1I4U157_9PSEU</name>
<sequence length="199" mass="20977">MARDAAFRYRTIDFVTVAMLGVAIGVAFWGWAQLYQVLSTLSTFAFPPSSGLFGGAWLLGGVIGGLVIRKPGAALLTEVVAASVEALLGNSWGLSTVISGTIQGFGVELVLAVFLWKRFGPLVAALAAAVAAAFESFYEWQVYYTDWALPYQLAHLGFFVVSGVVIAGFGGWALVRGLAATGALDAFGAGREHHERTAV</sequence>
<dbReference type="AlphaFoldDB" id="A0A1I4U157"/>
<evidence type="ECO:0000256" key="1">
    <source>
        <dbReference type="SAM" id="Phobius"/>
    </source>
</evidence>
<gene>
    <name evidence="2" type="ORF">ATL45_7072</name>
    <name evidence="3" type="ORF">SAMN05421805_1011674</name>
</gene>
<keyword evidence="5" id="KW-1185">Reference proteome</keyword>
<keyword evidence="1" id="KW-0472">Membrane</keyword>
<dbReference type="InterPro" id="IPR017195">
    <property type="entry name" value="ABC_thiamin-permease_prd"/>
</dbReference>
<evidence type="ECO:0000313" key="2">
    <source>
        <dbReference type="EMBL" id="RKT88634.1"/>
    </source>
</evidence>
<dbReference type="PIRSF" id="PIRSF037394">
    <property type="entry name" value="ABC_thiamine-permease_YkoE_prd"/>
    <property type="match status" value="1"/>
</dbReference>
<organism evidence="3 4">
    <name type="scientific">Saccharopolyspora antimicrobica</name>
    <dbReference type="NCBI Taxonomy" id="455193"/>
    <lineage>
        <taxon>Bacteria</taxon>
        <taxon>Bacillati</taxon>
        <taxon>Actinomycetota</taxon>
        <taxon>Actinomycetes</taxon>
        <taxon>Pseudonocardiales</taxon>
        <taxon>Pseudonocardiaceae</taxon>
        <taxon>Saccharopolyspora</taxon>
    </lineage>
</organism>
<feature type="transmembrane region" description="Helical" evidence="1">
    <location>
        <begin position="51"/>
        <end position="68"/>
    </location>
</feature>
<accession>A0A1I4U157</accession>
<dbReference type="STRING" id="455193.SAMN05421805_1011674"/>
<evidence type="ECO:0000313" key="5">
    <source>
        <dbReference type="Proteomes" id="UP000270697"/>
    </source>
</evidence>